<evidence type="ECO:0000256" key="2">
    <source>
        <dbReference type="ARBA" id="ARBA00022670"/>
    </source>
</evidence>
<dbReference type="PRINTS" id="PR00839">
    <property type="entry name" value="V8PROTEASE"/>
</dbReference>
<dbReference type="AlphaFoldDB" id="A0A8B2NUD7"/>
<dbReference type="RefSeq" id="WP_111348368.1">
    <property type="nucleotide sequence ID" value="NZ_QHHQ01000004.1"/>
</dbReference>
<dbReference type="Gene3D" id="2.40.10.10">
    <property type="entry name" value="Trypsin-like serine proteases"/>
    <property type="match status" value="2"/>
</dbReference>
<evidence type="ECO:0000256" key="3">
    <source>
        <dbReference type="ARBA" id="ARBA00022729"/>
    </source>
</evidence>
<dbReference type="GO" id="GO:0008236">
    <property type="term" value="F:serine-type peptidase activity"/>
    <property type="evidence" value="ECO:0007669"/>
    <property type="project" value="UniProtKB-KW"/>
</dbReference>
<dbReference type="PANTHER" id="PTHR15462">
    <property type="entry name" value="SERINE PROTEASE"/>
    <property type="match status" value="1"/>
</dbReference>
<dbReference type="InterPro" id="IPR009003">
    <property type="entry name" value="Peptidase_S1_PA"/>
</dbReference>
<feature type="compositionally biased region" description="Polar residues" evidence="7">
    <location>
        <begin position="301"/>
        <end position="325"/>
    </location>
</feature>
<evidence type="ECO:0000256" key="7">
    <source>
        <dbReference type="SAM" id="MobiDB-lite"/>
    </source>
</evidence>
<dbReference type="OrthoDB" id="500593at2"/>
<name>A0A8B2NUD7_9HYPH</name>
<feature type="compositionally biased region" description="Low complexity" evidence="7">
    <location>
        <begin position="272"/>
        <end position="282"/>
    </location>
</feature>
<dbReference type="EMBL" id="QHHQ01000004">
    <property type="protein sequence ID" value="RAH99949.1"/>
    <property type="molecule type" value="Genomic_DNA"/>
</dbReference>
<dbReference type="SUPFAM" id="SSF50494">
    <property type="entry name" value="Trypsin-like serine proteases"/>
    <property type="match status" value="1"/>
</dbReference>
<evidence type="ECO:0000313" key="8">
    <source>
        <dbReference type="EMBL" id="RAH99949.1"/>
    </source>
</evidence>
<proteinExistence type="inferred from homology"/>
<reference evidence="8 9" key="1">
    <citation type="submission" date="2018-05" db="EMBL/GenBank/DDBJ databases">
        <title>Acuticoccus sediminis sp. nov., isolated from deep-sea sediment of Indian Ocean.</title>
        <authorList>
            <person name="Liu X."/>
            <person name="Lai Q."/>
            <person name="Du Y."/>
            <person name="Sun F."/>
            <person name="Zhang X."/>
            <person name="Wang S."/>
            <person name="Shao Z."/>
        </authorList>
    </citation>
    <scope>NUCLEOTIDE SEQUENCE [LARGE SCALE GENOMIC DNA]</scope>
    <source>
        <strain evidence="8 9">PTG4-2</strain>
    </source>
</reference>
<feature type="chain" id="PRO_5033099695" description="Serine protease" evidence="6">
    <location>
        <begin position="21"/>
        <end position="350"/>
    </location>
</feature>
<evidence type="ECO:0000256" key="5">
    <source>
        <dbReference type="ARBA" id="ARBA00022825"/>
    </source>
</evidence>
<dbReference type="PANTHER" id="PTHR15462:SF8">
    <property type="entry name" value="SERINE PROTEASE"/>
    <property type="match status" value="1"/>
</dbReference>
<organism evidence="8 9">
    <name type="scientific">Acuticoccus sediminis</name>
    <dbReference type="NCBI Taxonomy" id="2184697"/>
    <lineage>
        <taxon>Bacteria</taxon>
        <taxon>Pseudomonadati</taxon>
        <taxon>Pseudomonadota</taxon>
        <taxon>Alphaproteobacteria</taxon>
        <taxon>Hyphomicrobiales</taxon>
        <taxon>Amorphaceae</taxon>
        <taxon>Acuticoccus</taxon>
    </lineage>
</organism>
<comment type="caution">
    <text evidence="8">The sequence shown here is derived from an EMBL/GenBank/DDBJ whole genome shotgun (WGS) entry which is preliminary data.</text>
</comment>
<keyword evidence="3 6" id="KW-0732">Signal</keyword>
<dbReference type="Pfam" id="PF13365">
    <property type="entry name" value="Trypsin_2"/>
    <property type="match status" value="1"/>
</dbReference>
<dbReference type="InterPro" id="IPR050966">
    <property type="entry name" value="Glutamyl_endopeptidase"/>
</dbReference>
<protein>
    <recommendedName>
        <fullName evidence="6">Serine protease</fullName>
        <ecNumber evidence="6">3.4.21.-</ecNumber>
    </recommendedName>
</protein>
<accession>A0A8B2NUD7</accession>
<keyword evidence="4 6" id="KW-0378">Hydrolase</keyword>
<dbReference type="Proteomes" id="UP000249590">
    <property type="component" value="Unassembled WGS sequence"/>
</dbReference>
<evidence type="ECO:0000313" key="9">
    <source>
        <dbReference type="Proteomes" id="UP000249590"/>
    </source>
</evidence>
<evidence type="ECO:0000256" key="6">
    <source>
        <dbReference type="RuleBase" id="RU004296"/>
    </source>
</evidence>
<dbReference type="InterPro" id="IPR008256">
    <property type="entry name" value="Peptidase_S1B"/>
</dbReference>
<feature type="compositionally biased region" description="Polar residues" evidence="7">
    <location>
        <begin position="333"/>
        <end position="343"/>
    </location>
</feature>
<dbReference type="EC" id="3.4.21.-" evidence="6"/>
<keyword evidence="5 6" id="KW-0720">Serine protease</keyword>
<gene>
    <name evidence="8" type="ORF">DLJ53_19620</name>
</gene>
<evidence type="ECO:0000256" key="4">
    <source>
        <dbReference type="ARBA" id="ARBA00022801"/>
    </source>
</evidence>
<feature type="region of interest" description="Disordered" evidence="7">
    <location>
        <begin position="268"/>
        <end position="350"/>
    </location>
</feature>
<comment type="similarity">
    <text evidence="1 6">Belongs to the peptidase S1B family.</text>
</comment>
<keyword evidence="2 6" id="KW-0645">Protease</keyword>
<feature type="signal peptide" evidence="6">
    <location>
        <begin position="1"/>
        <end position="20"/>
    </location>
</feature>
<dbReference type="InterPro" id="IPR043504">
    <property type="entry name" value="Peptidase_S1_PA_chymotrypsin"/>
</dbReference>
<dbReference type="GO" id="GO:0006508">
    <property type="term" value="P:proteolysis"/>
    <property type="evidence" value="ECO:0007669"/>
    <property type="project" value="UniProtKB-KW"/>
</dbReference>
<evidence type="ECO:0000256" key="1">
    <source>
        <dbReference type="ARBA" id="ARBA00008764"/>
    </source>
</evidence>
<keyword evidence="9" id="KW-1185">Reference proteome</keyword>
<sequence length="350" mass="37175">MRLGLAGLFFAAIGTASALAQPSTFPGSDYGQVTLRLRESQGSAVSQVIERGDIFQRVGRLRTDDKLREVSDRVVRLDRLISVNGRELTSTCTGTIVATDLVLTNYHCIPGFGEDIRQASILLGYEDEDDPDAVRIPIETRPVMADDKLDFALVRLTAPLPAGLTPLDFEPADAQPGERLTILHHPAGRPKMMTVHECFAYKDPSPRPTELRHVCDTLPGSSGGLIVNVDRQPVGLHHTGGLSKSDAGSYNLATRASVIRAALDTLRPGTASQVASRPSSSSYETTPRPNVGAAAPAAGSPQDSAFQELTTPQPSAGVTATQAQPAGSGAFEQHTSPNVSNRITDAFAND</sequence>